<dbReference type="SUPFAM" id="SSF52047">
    <property type="entry name" value="RNI-like"/>
    <property type="match status" value="1"/>
</dbReference>
<reference evidence="1" key="1">
    <citation type="journal article" date="2020" name="Fungal Divers.">
        <title>Resolving the Mortierellaceae phylogeny through synthesis of multi-gene phylogenetics and phylogenomics.</title>
        <authorList>
            <person name="Vandepol N."/>
            <person name="Liber J."/>
            <person name="Desiro A."/>
            <person name="Na H."/>
            <person name="Kennedy M."/>
            <person name="Barry K."/>
            <person name="Grigoriev I.V."/>
            <person name="Miller A.N."/>
            <person name="O'Donnell K."/>
            <person name="Stajich J.E."/>
            <person name="Bonito G."/>
        </authorList>
    </citation>
    <scope>NUCLEOTIDE SEQUENCE</scope>
    <source>
        <strain evidence="1">MES-2147</strain>
    </source>
</reference>
<gene>
    <name evidence="1" type="ORF">BGZ65_012660</name>
</gene>
<dbReference type="EMBL" id="JAAAHW010006474">
    <property type="protein sequence ID" value="KAF9960200.1"/>
    <property type="molecule type" value="Genomic_DNA"/>
</dbReference>
<organism evidence="1 2">
    <name type="scientific">Modicella reniformis</name>
    <dbReference type="NCBI Taxonomy" id="1440133"/>
    <lineage>
        <taxon>Eukaryota</taxon>
        <taxon>Fungi</taxon>
        <taxon>Fungi incertae sedis</taxon>
        <taxon>Mucoromycota</taxon>
        <taxon>Mortierellomycotina</taxon>
        <taxon>Mortierellomycetes</taxon>
        <taxon>Mortierellales</taxon>
        <taxon>Mortierellaceae</taxon>
        <taxon>Modicella</taxon>
    </lineage>
</organism>
<accession>A0A9P6J3K7</accession>
<comment type="caution">
    <text evidence="1">The sequence shown here is derived from an EMBL/GenBank/DDBJ whole genome shotgun (WGS) entry which is preliminary data.</text>
</comment>
<dbReference type="InterPro" id="IPR032675">
    <property type="entry name" value="LRR_dom_sf"/>
</dbReference>
<name>A0A9P6J3K7_9FUNG</name>
<dbReference type="AlphaFoldDB" id="A0A9P6J3K7"/>
<proteinExistence type="predicted"/>
<evidence type="ECO:0000313" key="2">
    <source>
        <dbReference type="Proteomes" id="UP000749646"/>
    </source>
</evidence>
<dbReference type="Gene3D" id="3.80.10.10">
    <property type="entry name" value="Ribonuclease Inhibitor"/>
    <property type="match status" value="1"/>
</dbReference>
<protein>
    <submittedName>
        <fullName evidence="1">Uncharacterized protein</fullName>
    </submittedName>
</protein>
<dbReference type="Proteomes" id="UP000749646">
    <property type="component" value="Unassembled WGS sequence"/>
</dbReference>
<dbReference type="OrthoDB" id="2347616at2759"/>
<sequence>MYRQEDMDGWNGWTFLVNHHQTSLQHLTVDTWIMMAKHFCIAVAGCSQLKTLKLTGRLIDPLIAPALWSACRAAKMINTLHLEHTALPKWNQEFEEGTATHIRRLIIVEPQKSCDGLDLLQHCPQLQYLHWRDSESVLFPLRKVAESLLRGQWPHLEELDLTLYDSEDQDLAMMIEGITRLVTLHMEFSAFGPKSLQAMSKHFSTIRTLNVAVCMYVSSSMIQTILSSMPALESLKTDRIHYLDIVNGTPWVSLHLQQLIINVDMGTRQKDSDNNFAAHQRIVFERLSTLVRLRVLDLTRTSPTKSARVLDLRLSAGLGALSTLRELESFSFKSHTQQMSMDDIRWIITSWPQLRKISGRFAADPDHYYEIKHLLNSHKILVFD</sequence>
<keyword evidence="2" id="KW-1185">Reference proteome</keyword>
<evidence type="ECO:0000313" key="1">
    <source>
        <dbReference type="EMBL" id="KAF9960200.1"/>
    </source>
</evidence>